<name>A0A0A9GJF0_ARUDO</name>
<reference evidence="1" key="1">
    <citation type="submission" date="2014-09" db="EMBL/GenBank/DDBJ databases">
        <authorList>
            <person name="Magalhaes I.L.F."/>
            <person name="Oliveira U."/>
            <person name="Santos F.R."/>
            <person name="Vidigal T.H.D.A."/>
            <person name="Brescovit A.D."/>
            <person name="Santos A.J."/>
        </authorList>
    </citation>
    <scope>NUCLEOTIDE SEQUENCE</scope>
    <source>
        <tissue evidence="1">Shoot tissue taken approximately 20 cm above the soil surface</tissue>
    </source>
</reference>
<proteinExistence type="predicted"/>
<dbReference type="AlphaFoldDB" id="A0A0A9GJF0"/>
<sequence length="17" mass="1837">MAAVGSRMRSWNAMAVV</sequence>
<reference evidence="1" key="2">
    <citation type="journal article" date="2015" name="Data Brief">
        <title>Shoot transcriptome of the giant reed, Arundo donax.</title>
        <authorList>
            <person name="Barrero R.A."/>
            <person name="Guerrero F.D."/>
            <person name="Moolhuijzen P."/>
            <person name="Goolsby J.A."/>
            <person name="Tidwell J."/>
            <person name="Bellgard S.E."/>
            <person name="Bellgard M.I."/>
        </authorList>
    </citation>
    <scope>NUCLEOTIDE SEQUENCE</scope>
    <source>
        <tissue evidence="1">Shoot tissue taken approximately 20 cm above the soil surface</tissue>
    </source>
</reference>
<protein>
    <submittedName>
        <fullName evidence="1">Geranylgeranyl reductase</fullName>
    </submittedName>
</protein>
<accession>A0A0A9GJF0</accession>
<dbReference type="EMBL" id="GBRH01174347">
    <property type="protein sequence ID" value="JAE23549.1"/>
    <property type="molecule type" value="Transcribed_RNA"/>
</dbReference>
<evidence type="ECO:0000313" key="1">
    <source>
        <dbReference type="EMBL" id="JAE23549.1"/>
    </source>
</evidence>
<organism evidence="1">
    <name type="scientific">Arundo donax</name>
    <name type="common">Giant reed</name>
    <name type="synonym">Donax arundinaceus</name>
    <dbReference type="NCBI Taxonomy" id="35708"/>
    <lineage>
        <taxon>Eukaryota</taxon>
        <taxon>Viridiplantae</taxon>
        <taxon>Streptophyta</taxon>
        <taxon>Embryophyta</taxon>
        <taxon>Tracheophyta</taxon>
        <taxon>Spermatophyta</taxon>
        <taxon>Magnoliopsida</taxon>
        <taxon>Liliopsida</taxon>
        <taxon>Poales</taxon>
        <taxon>Poaceae</taxon>
        <taxon>PACMAD clade</taxon>
        <taxon>Arundinoideae</taxon>
        <taxon>Arundineae</taxon>
        <taxon>Arundo</taxon>
    </lineage>
</organism>